<gene>
    <name evidence="3" type="ORF">FIBSPDRAFT_922335</name>
</gene>
<dbReference type="Gene3D" id="3.90.950.10">
    <property type="match status" value="1"/>
</dbReference>
<dbReference type="PANTHER" id="PTHR43213:SF5">
    <property type="entry name" value="BIFUNCTIONAL DTTP_UTP PYROPHOSPHATASE_METHYLTRANSFERASE PROTEIN-RELATED"/>
    <property type="match status" value="1"/>
</dbReference>
<dbReference type="Pfam" id="PF02545">
    <property type="entry name" value="Maf"/>
    <property type="match status" value="1"/>
</dbReference>
<dbReference type="EMBL" id="KV417679">
    <property type="protein sequence ID" value="KZP10474.1"/>
    <property type="molecule type" value="Genomic_DNA"/>
</dbReference>
<dbReference type="AlphaFoldDB" id="A0A165ZDL5"/>
<dbReference type="PANTHER" id="PTHR43213">
    <property type="entry name" value="BIFUNCTIONAL DTTP/UTP PYROPHOSPHATASE/METHYLTRANSFERASE PROTEIN-RELATED"/>
    <property type="match status" value="1"/>
</dbReference>
<dbReference type="HAMAP" id="MF_00528">
    <property type="entry name" value="Maf"/>
    <property type="match status" value="1"/>
</dbReference>
<dbReference type="PIRSF" id="PIRSF006305">
    <property type="entry name" value="Maf"/>
    <property type="match status" value="1"/>
</dbReference>
<dbReference type="InterPro" id="IPR003697">
    <property type="entry name" value="Maf-like"/>
</dbReference>
<comment type="cofactor">
    <cofactor evidence="1">
        <name>a divalent metal cation</name>
        <dbReference type="ChEBI" id="CHEBI:60240"/>
    </cofactor>
</comment>
<organism evidence="3 4">
    <name type="scientific">Athelia psychrophila</name>
    <dbReference type="NCBI Taxonomy" id="1759441"/>
    <lineage>
        <taxon>Eukaryota</taxon>
        <taxon>Fungi</taxon>
        <taxon>Dikarya</taxon>
        <taxon>Basidiomycota</taxon>
        <taxon>Agaricomycotina</taxon>
        <taxon>Agaricomycetes</taxon>
        <taxon>Agaricomycetidae</taxon>
        <taxon>Atheliales</taxon>
        <taxon>Atheliaceae</taxon>
        <taxon>Athelia</taxon>
    </lineage>
</organism>
<evidence type="ECO:0000256" key="1">
    <source>
        <dbReference type="ARBA" id="ARBA00001968"/>
    </source>
</evidence>
<sequence>MSIPHNVLLPHVIKTPSIKKLEGKRVVLASGSPRRKDILQTFGLAPEIIPSTFAEDLVVSSFEDIHEYPVATATQKAVEVYERLVRENPDNAPDLVIGADTVVLTHAQPSTSESSYAAIPDSVQHLLEKPADKEDNLRMLLDMNGAVVEVVTGVTIVYPVLASPGYDIKSIDERSLVYFSDNPPHLVEAYVENGEGIDRAGGFAVQGQGGLLVRKIEGDYHNVVGFPAASFFRLLDITAEDEEDFLTI</sequence>
<dbReference type="CDD" id="cd00555">
    <property type="entry name" value="Maf"/>
    <property type="match status" value="1"/>
</dbReference>
<dbReference type="Proteomes" id="UP000076532">
    <property type="component" value="Unassembled WGS sequence"/>
</dbReference>
<name>A0A165ZDL5_9AGAM</name>
<keyword evidence="4" id="KW-1185">Reference proteome</keyword>
<dbReference type="SUPFAM" id="SSF52972">
    <property type="entry name" value="ITPase-like"/>
    <property type="match status" value="1"/>
</dbReference>
<reference evidence="3 4" key="1">
    <citation type="journal article" date="2016" name="Mol. Biol. Evol.">
        <title>Comparative Genomics of Early-Diverging Mushroom-Forming Fungi Provides Insights into the Origins of Lignocellulose Decay Capabilities.</title>
        <authorList>
            <person name="Nagy L.G."/>
            <person name="Riley R."/>
            <person name="Tritt A."/>
            <person name="Adam C."/>
            <person name="Daum C."/>
            <person name="Floudas D."/>
            <person name="Sun H."/>
            <person name="Yadav J.S."/>
            <person name="Pangilinan J."/>
            <person name="Larsson K.H."/>
            <person name="Matsuura K."/>
            <person name="Barry K."/>
            <person name="Labutti K."/>
            <person name="Kuo R."/>
            <person name="Ohm R.A."/>
            <person name="Bhattacharya S.S."/>
            <person name="Shirouzu T."/>
            <person name="Yoshinaga Y."/>
            <person name="Martin F.M."/>
            <person name="Grigoriev I.V."/>
            <person name="Hibbett D.S."/>
        </authorList>
    </citation>
    <scope>NUCLEOTIDE SEQUENCE [LARGE SCALE GENOMIC DNA]</scope>
    <source>
        <strain evidence="3 4">CBS 109695</strain>
    </source>
</reference>
<accession>A0A165ZDL5</accession>
<dbReference type="GO" id="GO:0047429">
    <property type="term" value="F:nucleoside triphosphate diphosphatase activity"/>
    <property type="evidence" value="ECO:0007669"/>
    <property type="project" value="InterPro"/>
</dbReference>
<evidence type="ECO:0000313" key="3">
    <source>
        <dbReference type="EMBL" id="KZP10474.1"/>
    </source>
</evidence>
<dbReference type="OrthoDB" id="10267058at2759"/>
<dbReference type="STRING" id="436010.A0A165ZDL5"/>
<evidence type="ECO:0000313" key="4">
    <source>
        <dbReference type="Proteomes" id="UP000076532"/>
    </source>
</evidence>
<dbReference type="InterPro" id="IPR029001">
    <property type="entry name" value="ITPase-like_fam"/>
</dbReference>
<evidence type="ECO:0000256" key="2">
    <source>
        <dbReference type="ARBA" id="ARBA00022801"/>
    </source>
</evidence>
<keyword evidence="2" id="KW-0378">Hydrolase</keyword>
<proteinExistence type="inferred from homology"/>
<protein>
    <submittedName>
        <fullName evidence="3">Maf/Ham1</fullName>
    </submittedName>
</protein>